<evidence type="ECO:0000313" key="8">
    <source>
        <dbReference type="EMBL" id="CAE7722146.1"/>
    </source>
</evidence>
<dbReference type="GO" id="GO:0016491">
    <property type="term" value="F:oxidoreductase activity"/>
    <property type="evidence" value="ECO:0007669"/>
    <property type="project" value="UniProtKB-KW"/>
</dbReference>
<dbReference type="PANTHER" id="PTHR47495:SF2">
    <property type="entry name" value="ALDEHYDE DEHYDROGENASE"/>
    <property type="match status" value="1"/>
</dbReference>
<dbReference type="InterPro" id="IPR002888">
    <property type="entry name" value="2Fe-2S-bd"/>
</dbReference>
<dbReference type="Pfam" id="PF20256">
    <property type="entry name" value="MoCoBD_2"/>
    <property type="match status" value="2"/>
</dbReference>
<evidence type="ECO:0000256" key="6">
    <source>
        <dbReference type="ARBA" id="ARBA00023014"/>
    </source>
</evidence>
<reference evidence="8" key="1">
    <citation type="submission" date="2021-02" db="EMBL/GenBank/DDBJ databases">
        <authorList>
            <person name="Dougan E. K."/>
            <person name="Rhodes N."/>
            <person name="Thang M."/>
            <person name="Chan C."/>
        </authorList>
    </citation>
    <scope>NUCLEOTIDE SEQUENCE</scope>
</reference>
<dbReference type="Gene3D" id="3.90.1170.50">
    <property type="entry name" value="Aldehyde oxidase/xanthine dehydrogenase, a/b hammerhead"/>
    <property type="match status" value="1"/>
</dbReference>
<dbReference type="GO" id="GO:0046872">
    <property type="term" value="F:metal ion binding"/>
    <property type="evidence" value="ECO:0007669"/>
    <property type="project" value="UniProtKB-KW"/>
</dbReference>
<evidence type="ECO:0000256" key="4">
    <source>
        <dbReference type="ARBA" id="ARBA00023002"/>
    </source>
</evidence>
<evidence type="ECO:0000313" key="9">
    <source>
        <dbReference type="Proteomes" id="UP000601435"/>
    </source>
</evidence>
<dbReference type="InterPro" id="IPR036884">
    <property type="entry name" value="2Fe-2S-bd_dom_sf"/>
</dbReference>
<evidence type="ECO:0000256" key="2">
    <source>
        <dbReference type="ARBA" id="ARBA00022714"/>
    </source>
</evidence>
<dbReference type="PROSITE" id="PS51085">
    <property type="entry name" value="2FE2S_FER_2"/>
    <property type="match status" value="1"/>
</dbReference>
<dbReference type="InterPro" id="IPR046867">
    <property type="entry name" value="AldOxase/xan_DH_MoCoBD2"/>
</dbReference>
<dbReference type="SUPFAM" id="SSF56003">
    <property type="entry name" value="Molybdenum cofactor-binding domain"/>
    <property type="match status" value="2"/>
</dbReference>
<keyword evidence="5" id="KW-0408">Iron</keyword>
<dbReference type="Gene3D" id="3.10.20.30">
    <property type="match status" value="1"/>
</dbReference>
<dbReference type="InterPro" id="IPR006058">
    <property type="entry name" value="2Fe2S_fd_BS"/>
</dbReference>
<accession>A0A812X3K5</accession>
<evidence type="ECO:0000256" key="5">
    <source>
        <dbReference type="ARBA" id="ARBA00023004"/>
    </source>
</evidence>
<sequence>MIDLTVNARAVQVDAPEDTALLWVLREHLGLTGTKFGCGAGMCGACTVHVDGVPTFACLTAVGDVAGAAVTTIEGLGEGPGEGPEGEADHPLKRAWVAEQVPQCGYCQSGQIMRAAALLEENPDPSRQEILQSMSSNLCRCGTYNRIVKAATAQSDTPSLSRRGFLAGTAALTFMIGSGGLVSVARADAAAADKTLKPSAWLSIAGDGTITIVFPSTEMGQGSSTALPLILAEELDADWDRVVIEQLSRDDRNFGNPIFGGVLYTAGSTGVYGYFDTLRKAGAQARRLLMQIAADSWSVPLDSVATEPGAVVHSASGRRLSYGEIAALDAPLPAVTEVGEDDLKPRSAYRLIGQNLPRRDVPAKSDGTERYAIDVRVPGMAYATVLRSPVEGESPVRIDDAATLGVPGVLQTVELPDGVAVVAERLEAALAGKDLLDVTWSETAPARSYDSATDLAGYAAAAGDSAREGVTWAAQGDAAAAIAGAARVVEANYLSDYAYHAQMEPMAAVAAVDADGKGAEVWAGTQTQSWTMRTITEILDTTADRIRLHMMTMGGSFGRRTALTQEYLRDALLTSKATGRPVKVVWSREDDVKFGWFRPAAAQRLRAGLTADGSLSGWHHRVATPSVIAYFNPLRWDQVEPKDIISMRGSENKFYSIADLHAEHVVTERGARLAPWRAIGASYTSFAAEAFMDELAAAAGSDPLDFRLGLLQDNPRGRELLQRVAGKAGWGAPETRGGETALGLAFAGYGDSMAAGIAEVALDRNSGRLAVTRFWAAVDAGLIVAPDNALAQIEGGIIFGLSSALKESITIAGGEVVQSNYYDYEILRADEVPEIDIQLQVSDGPPTGIGEVGTPMVAAAVANAFHGLTGRRLRHLPFTPERVLEALA</sequence>
<dbReference type="EMBL" id="CAJNJA010036585">
    <property type="protein sequence ID" value="CAE7722146.1"/>
    <property type="molecule type" value="Genomic_DNA"/>
</dbReference>
<keyword evidence="2" id="KW-0001">2Fe-2S</keyword>
<gene>
    <name evidence="8" type="primary">iorB</name>
    <name evidence="8" type="ORF">SNEC2469_LOCUS20818</name>
</gene>
<dbReference type="CDD" id="cd00207">
    <property type="entry name" value="fer2"/>
    <property type="match status" value="1"/>
</dbReference>
<keyword evidence="6" id="KW-0411">Iron-sulfur</keyword>
<dbReference type="Gene3D" id="3.30.365.10">
    <property type="entry name" value="Aldehyde oxidase/xanthine dehydrogenase, molybdopterin binding domain"/>
    <property type="match status" value="4"/>
</dbReference>
<dbReference type="GO" id="GO:0051537">
    <property type="term" value="F:2 iron, 2 sulfur cluster binding"/>
    <property type="evidence" value="ECO:0007669"/>
    <property type="project" value="UniProtKB-KW"/>
</dbReference>
<dbReference type="Proteomes" id="UP000601435">
    <property type="component" value="Unassembled WGS sequence"/>
</dbReference>
<organism evidence="8 9">
    <name type="scientific">Symbiodinium necroappetens</name>
    <dbReference type="NCBI Taxonomy" id="1628268"/>
    <lineage>
        <taxon>Eukaryota</taxon>
        <taxon>Sar</taxon>
        <taxon>Alveolata</taxon>
        <taxon>Dinophyceae</taxon>
        <taxon>Suessiales</taxon>
        <taxon>Symbiodiniaceae</taxon>
        <taxon>Symbiodinium</taxon>
    </lineage>
</organism>
<dbReference type="SUPFAM" id="SSF47741">
    <property type="entry name" value="CO dehydrogenase ISP C-domain like"/>
    <property type="match status" value="1"/>
</dbReference>
<proteinExistence type="inferred from homology"/>
<dbReference type="InterPro" id="IPR037165">
    <property type="entry name" value="AldOxase/xan_DH_Mopterin-bd_sf"/>
</dbReference>
<dbReference type="InterPro" id="IPR052516">
    <property type="entry name" value="N-heterocyclic_Hydroxylase"/>
</dbReference>
<comment type="caution">
    <text evidence="8">The sequence shown here is derived from an EMBL/GenBank/DDBJ whole genome shotgun (WGS) entry which is preliminary data.</text>
</comment>
<dbReference type="AlphaFoldDB" id="A0A812X3K5"/>
<dbReference type="OrthoDB" id="424444at2759"/>
<keyword evidence="4" id="KW-0560">Oxidoreductase</keyword>
<dbReference type="InterPro" id="IPR000674">
    <property type="entry name" value="Ald_Oxase/Xan_DH_a/b"/>
</dbReference>
<feature type="domain" description="2Fe-2S ferredoxin-type" evidence="7">
    <location>
        <begin position="1"/>
        <end position="76"/>
    </location>
</feature>
<dbReference type="PROSITE" id="PS00197">
    <property type="entry name" value="2FE2S_FER_1"/>
    <property type="match status" value="1"/>
</dbReference>
<evidence type="ECO:0000256" key="3">
    <source>
        <dbReference type="ARBA" id="ARBA00022723"/>
    </source>
</evidence>
<dbReference type="InterPro" id="IPR008274">
    <property type="entry name" value="AldOxase/xan_DH_MoCoBD1"/>
</dbReference>
<keyword evidence="9" id="KW-1185">Reference proteome</keyword>
<evidence type="ECO:0000259" key="7">
    <source>
        <dbReference type="PROSITE" id="PS51085"/>
    </source>
</evidence>
<dbReference type="InterPro" id="IPR036010">
    <property type="entry name" value="2Fe-2S_ferredoxin-like_sf"/>
</dbReference>
<dbReference type="InterPro" id="IPR001041">
    <property type="entry name" value="2Fe-2S_ferredoxin-type"/>
</dbReference>
<dbReference type="Pfam" id="PF02738">
    <property type="entry name" value="MoCoBD_1"/>
    <property type="match status" value="1"/>
</dbReference>
<dbReference type="SMART" id="SM01008">
    <property type="entry name" value="Ald_Xan_dh_C"/>
    <property type="match status" value="1"/>
</dbReference>
<comment type="similarity">
    <text evidence="1">Belongs to the xanthine dehydrogenase family.</text>
</comment>
<dbReference type="Pfam" id="PF01799">
    <property type="entry name" value="Fer2_2"/>
    <property type="match status" value="1"/>
</dbReference>
<protein>
    <submittedName>
        <fullName evidence="8">IorB protein</fullName>
    </submittedName>
</protein>
<dbReference type="SUPFAM" id="SSF54292">
    <property type="entry name" value="2Fe-2S ferredoxin-like"/>
    <property type="match status" value="1"/>
</dbReference>
<dbReference type="InterPro" id="IPR012675">
    <property type="entry name" value="Beta-grasp_dom_sf"/>
</dbReference>
<evidence type="ECO:0000256" key="1">
    <source>
        <dbReference type="ARBA" id="ARBA00006849"/>
    </source>
</evidence>
<dbReference type="Pfam" id="PF00111">
    <property type="entry name" value="Fer2"/>
    <property type="match status" value="1"/>
</dbReference>
<dbReference type="PANTHER" id="PTHR47495">
    <property type="entry name" value="ALDEHYDE DEHYDROGENASE"/>
    <property type="match status" value="1"/>
</dbReference>
<name>A0A812X3K5_9DINO</name>
<keyword evidence="3" id="KW-0479">Metal-binding</keyword>
<dbReference type="Gene3D" id="1.10.150.120">
    <property type="entry name" value="[2Fe-2S]-binding domain"/>
    <property type="match status" value="1"/>
</dbReference>